<feature type="non-terminal residue" evidence="1">
    <location>
        <position position="79"/>
    </location>
</feature>
<protein>
    <submittedName>
        <fullName evidence="1">Uncharacterized protein</fullName>
    </submittedName>
</protein>
<reference evidence="1 2" key="1">
    <citation type="journal article" date="2019" name="Sci. Rep.">
        <title>Orb-weaving spider Araneus ventricosus genome elucidates the spidroin gene catalogue.</title>
        <authorList>
            <person name="Kono N."/>
            <person name="Nakamura H."/>
            <person name="Ohtoshi R."/>
            <person name="Moran D.A.P."/>
            <person name="Shinohara A."/>
            <person name="Yoshida Y."/>
            <person name="Fujiwara M."/>
            <person name="Mori M."/>
            <person name="Tomita M."/>
            <person name="Arakawa K."/>
        </authorList>
    </citation>
    <scope>NUCLEOTIDE SEQUENCE [LARGE SCALE GENOMIC DNA]</scope>
</reference>
<sequence>MQFMKDKSIQNRDPTGRLFGTDVVVVDLNGRVRAGSRETDHVVLIVIDIDAQFTDGVVFRAHVVDHEHISVDLEIKENE</sequence>
<keyword evidence="2" id="KW-1185">Reference proteome</keyword>
<proteinExistence type="predicted"/>
<gene>
    <name evidence="1" type="ORF">AVEN_61282_1</name>
</gene>
<dbReference type="EMBL" id="BGPR01069203">
    <property type="protein sequence ID" value="GBO42925.1"/>
    <property type="molecule type" value="Genomic_DNA"/>
</dbReference>
<dbReference type="Proteomes" id="UP000499080">
    <property type="component" value="Unassembled WGS sequence"/>
</dbReference>
<accession>A0A4Y2WZU9</accession>
<organism evidence="1 2">
    <name type="scientific">Araneus ventricosus</name>
    <name type="common">Orbweaver spider</name>
    <name type="synonym">Epeira ventricosa</name>
    <dbReference type="NCBI Taxonomy" id="182803"/>
    <lineage>
        <taxon>Eukaryota</taxon>
        <taxon>Metazoa</taxon>
        <taxon>Ecdysozoa</taxon>
        <taxon>Arthropoda</taxon>
        <taxon>Chelicerata</taxon>
        <taxon>Arachnida</taxon>
        <taxon>Araneae</taxon>
        <taxon>Araneomorphae</taxon>
        <taxon>Entelegynae</taxon>
        <taxon>Araneoidea</taxon>
        <taxon>Araneidae</taxon>
        <taxon>Araneus</taxon>
    </lineage>
</organism>
<dbReference type="AlphaFoldDB" id="A0A4Y2WZU9"/>
<evidence type="ECO:0000313" key="1">
    <source>
        <dbReference type="EMBL" id="GBO42925.1"/>
    </source>
</evidence>
<name>A0A4Y2WZU9_ARAVE</name>
<comment type="caution">
    <text evidence="1">The sequence shown here is derived from an EMBL/GenBank/DDBJ whole genome shotgun (WGS) entry which is preliminary data.</text>
</comment>
<evidence type="ECO:0000313" key="2">
    <source>
        <dbReference type="Proteomes" id="UP000499080"/>
    </source>
</evidence>